<reference evidence="3 4" key="1">
    <citation type="submission" date="2018-05" db="EMBL/GenBank/DDBJ databases">
        <title>Genomic Encyclopedia of Archaeal and Bacterial Type Strains, Phase II (KMG-II): from individual species to whole genera.</title>
        <authorList>
            <person name="Goeker M."/>
        </authorList>
    </citation>
    <scope>NUCLEOTIDE SEQUENCE [LARGE SCALE GENOMIC DNA]</scope>
    <source>
        <strain evidence="3 4">DSM 23514</strain>
    </source>
</reference>
<name>A0A316E4P9_9FLAO</name>
<gene>
    <name evidence="2" type="ORF">HZY62_02835</name>
    <name evidence="3" type="ORF">LX92_01444</name>
</gene>
<proteinExistence type="predicted"/>
<dbReference type="CDD" id="cd10931">
    <property type="entry name" value="CE4_u7"/>
    <property type="match status" value="1"/>
</dbReference>
<evidence type="ECO:0000313" key="4">
    <source>
        <dbReference type="Proteomes" id="UP000245667"/>
    </source>
</evidence>
<evidence type="ECO:0000313" key="3">
    <source>
        <dbReference type="EMBL" id="PWK25075.1"/>
    </source>
</evidence>
<protein>
    <submittedName>
        <fullName evidence="2">Polysaccharide deacetylase family protein</fullName>
    </submittedName>
</protein>
<dbReference type="AlphaFoldDB" id="A0A316E4P9"/>
<evidence type="ECO:0000259" key="1">
    <source>
        <dbReference type="Pfam" id="PF23019"/>
    </source>
</evidence>
<reference evidence="2 5" key="2">
    <citation type="submission" date="2020-07" db="EMBL/GenBank/DDBJ databases">
        <title>The draft genome sequence of Maribacter polysiphoniae KCTC 22021.</title>
        <authorList>
            <person name="Mu L."/>
        </authorList>
    </citation>
    <scope>NUCLEOTIDE SEQUENCE [LARGE SCALE GENOMIC DNA]</scope>
    <source>
        <strain evidence="2 5">KCTC 22021</strain>
    </source>
</reference>
<accession>A0A316E4P9</accession>
<dbReference type="Pfam" id="PF23019">
    <property type="entry name" value="DUF7033"/>
    <property type="match status" value="1"/>
</dbReference>
<dbReference type="Proteomes" id="UP000651837">
    <property type="component" value="Unassembled WGS sequence"/>
</dbReference>
<feature type="domain" description="DUF7033" evidence="1">
    <location>
        <begin position="95"/>
        <end position="183"/>
    </location>
</feature>
<evidence type="ECO:0000313" key="5">
    <source>
        <dbReference type="Proteomes" id="UP000651837"/>
    </source>
</evidence>
<sequence length="431" mass="50835">MLLIYTHRITPRFSYIMRQVFTRILGIKVSYTTKVEDFIKHTGAKITYTKQPLQNEFFVRSNDLLFEQGINDIQINVADWEGVPCFFTTSENSALPFDIFSASFYLLSRYEEYLPHVKDMHGRFSPKDSVAYQNGFLTLPVVDIWANKLLDRLLERFPDMEVKKPIYKYTSIIDVNTSHCFAHRGFTRSLAGFLLDLANLKFKRLFERVVVWFNPQKDPYDNFGFLIEKKKEYNINCMFFFQFAMYSTYDKNVSPNNNNFRFLIKSIADYCKVSLAASYSSFNDVEVLRREKKNLAEVINRQVEYSRMRYNRVDVPQTYRNLVDAEFADDFTMGYTHEIGFRAGTSFPFYLYDINMELQQPIRVHSFAFHDYALHGEHSIEDILDKVKSLYQEVKKVNGNLISIFSNELLGTEHHVDWKATYEAIIKNYHV</sequence>
<keyword evidence="5" id="KW-1185">Reference proteome</keyword>
<dbReference type="RefSeq" id="WP_170117802.1">
    <property type="nucleotide sequence ID" value="NZ_JACWLN010000001.1"/>
</dbReference>
<dbReference type="InterPro" id="IPR054297">
    <property type="entry name" value="DUF7033"/>
</dbReference>
<evidence type="ECO:0000313" key="2">
    <source>
        <dbReference type="EMBL" id="MBD1259510.1"/>
    </source>
</evidence>
<dbReference type="Proteomes" id="UP000245667">
    <property type="component" value="Unassembled WGS sequence"/>
</dbReference>
<dbReference type="EMBL" id="JACWLN010000001">
    <property type="protein sequence ID" value="MBD1259510.1"/>
    <property type="molecule type" value="Genomic_DNA"/>
</dbReference>
<dbReference type="EMBL" id="QGGQ01000002">
    <property type="protein sequence ID" value="PWK25075.1"/>
    <property type="molecule type" value="Genomic_DNA"/>
</dbReference>
<organism evidence="3 4">
    <name type="scientific">Maribacter polysiphoniae</name>
    <dbReference type="NCBI Taxonomy" id="429344"/>
    <lineage>
        <taxon>Bacteria</taxon>
        <taxon>Pseudomonadati</taxon>
        <taxon>Bacteroidota</taxon>
        <taxon>Flavobacteriia</taxon>
        <taxon>Flavobacteriales</taxon>
        <taxon>Flavobacteriaceae</taxon>
        <taxon>Maribacter</taxon>
    </lineage>
</organism>
<comment type="caution">
    <text evidence="3">The sequence shown here is derived from an EMBL/GenBank/DDBJ whole genome shotgun (WGS) entry which is preliminary data.</text>
</comment>